<evidence type="ECO:0000256" key="9">
    <source>
        <dbReference type="SAM" id="SignalP"/>
    </source>
</evidence>
<evidence type="ECO:0000313" key="11">
    <source>
        <dbReference type="Proteomes" id="UP000477739"/>
    </source>
</evidence>
<organism evidence="10 11">
    <name type="scientific">Intestinirhabdus alba</name>
    <dbReference type="NCBI Taxonomy" id="2899544"/>
    <lineage>
        <taxon>Bacteria</taxon>
        <taxon>Pseudomonadati</taxon>
        <taxon>Pseudomonadota</taxon>
        <taxon>Gammaproteobacteria</taxon>
        <taxon>Enterobacterales</taxon>
        <taxon>Enterobacteriaceae</taxon>
        <taxon>Intestinirhabdus</taxon>
    </lineage>
</organism>
<dbReference type="SUPFAM" id="SSF56954">
    <property type="entry name" value="Outer membrane efflux proteins (OEP)"/>
    <property type="match status" value="1"/>
</dbReference>
<evidence type="ECO:0000256" key="6">
    <source>
        <dbReference type="ARBA" id="ARBA00023136"/>
    </source>
</evidence>
<keyword evidence="6" id="KW-0472">Membrane</keyword>
<dbReference type="AlphaFoldDB" id="A0A6L6ILV1"/>
<evidence type="ECO:0000256" key="1">
    <source>
        <dbReference type="ARBA" id="ARBA00004442"/>
    </source>
</evidence>
<dbReference type="GO" id="GO:0009279">
    <property type="term" value="C:cell outer membrane"/>
    <property type="evidence" value="ECO:0007669"/>
    <property type="project" value="UniProtKB-SubCell"/>
</dbReference>
<evidence type="ECO:0000256" key="5">
    <source>
        <dbReference type="ARBA" id="ARBA00022692"/>
    </source>
</evidence>
<protein>
    <submittedName>
        <fullName evidence="10">TolC family outer membrane protein</fullName>
    </submittedName>
</protein>
<evidence type="ECO:0000256" key="4">
    <source>
        <dbReference type="ARBA" id="ARBA00022452"/>
    </source>
</evidence>
<keyword evidence="11" id="KW-1185">Reference proteome</keyword>
<evidence type="ECO:0000256" key="3">
    <source>
        <dbReference type="ARBA" id="ARBA00022448"/>
    </source>
</evidence>
<dbReference type="Gene3D" id="1.20.1600.10">
    <property type="entry name" value="Outer membrane efflux proteins (OEP)"/>
    <property type="match status" value="1"/>
</dbReference>
<dbReference type="NCBIfam" id="TIGR01844">
    <property type="entry name" value="type_I_sec_TolC"/>
    <property type="match status" value="1"/>
</dbReference>
<dbReference type="Pfam" id="PF02321">
    <property type="entry name" value="OEP"/>
    <property type="match status" value="2"/>
</dbReference>
<dbReference type="InterPro" id="IPR010130">
    <property type="entry name" value="T1SS_OMP_TolC"/>
</dbReference>
<dbReference type="RefSeq" id="WP_155107365.1">
    <property type="nucleotide sequence ID" value="NZ_WMJZ01000005.1"/>
</dbReference>
<evidence type="ECO:0000256" key="2">
    <source>
        <dbReference type="ARBA" id="ARBA00007613"/>
    </source>
</evidence>
<evidence type="ECO:0000313" key="10">
    <source>
        <dbReference type="EMBL" id="MTH45713.1"/>
    </source>
</evidence>
<dbReference type="OrthoDB" id="9813458at2"/>
<name>A0A6L6ILV1_9ENTR</name>
<feature type="signal peptide" evidence="9">
    <location>
        <begin position="1"/>
        <end position="22"/>
    </location>
</feature>
<dbReference type="PANTHER" id="PTHR30026:SF20">
    <property type="entry name" value="OUTER MEMBRANE PROTEIN TOLC"/>
    <property type="match status" value="1"/>
</dbReference>
<comment type="similarity">
    <text evidence="2">Belongs to the outer membrane factor (OMF) (TC 1.B.17) family.</text>
</comment>
<dbReference type="GO" id="GO:0015562">
    <property type="term" value="F:efflux transmembrane transporter activity"/>
    <property type="evidence" value="ECO:0007669"/>
    <property type="project" value="InterPro"/>
</dbReference>
<comment type="subcellular location">
    <subcellularLocation>
        <location evidence="1">Cell outer membrane</location>
    </subcellularLocation>
</comment>
<keyword evidence="7" id="KW-0998">Cell outer membrane</keyword>
<accession>A0A6L6ILV1</accession>
<dbReference type="InterPro" id="IPR051906">
    <property type="entry name" value="TolC-like"/>
</dbReference>
<sequence>MQYKKLRHSMLALSLCFFSHNAASLTLQQAILAADSYDTGIRAARELNDAEQQKRLQGFSGLLPQISLNGGFSKQDQPKATYAAGVTRHNYSLNLSQPIFDVAKYATWKRAEAMADQGQINYMLAQQQLISDVSESWFSVAYAALALKNAQRTSSAFRQQLRQAQRGLELGEQTRLEVDEAQANYDNATVEVIIAESDLNNARIRFTKLTGLSGDLVPLNIMECFVPPPLPDLKKVKAQSNRHNLNVQLASFTLNQSRADVIASTGNHLPVITLQASYGNNWSRGQNENDFDTLFGTTSKTRNTNIGINVSVPIFAGGGHIAQSIEAAHRQEQSRQLLLDAQRKALEEAERAWYSIMAGDAKIRAYQKSISSAKKRLESTRYGKEMGQRTVLDMLNAESDYYKSLKEIAKARYDYITANIQLAKATGELDYAYLNKFSCSSYN</sequence>
<keyword evidence="5" id="KW-0812">Transmembrane</keyword>
<dbReference type="InterPro" id="IPR003423">
    <property type="entry name" value="OMP_efflux"/>
</dbReference>
<keyword evidence="9" id="KW-0732">Signal</keyword>
<evidence type="ECO:0000256" key="8">
    <source>
        <dbReference type="SAM" id="Coils"/>
    </source>
</evidence>
<gene>
    <name evidence="10" type="ORF">GJV78_05425</name>
</gene>
<keyword evidence="4" id="KW-1134">Transmembrane beta strand</keyword>
<proteinExistence type="inferred from homology"/>
<reference evidence="10 11" key="1">
    <citation type="submission" date="2019-11" db="EMBL/GenBank/DDBJ databases">
        <title>Escherichia alba sp. nov. isolated from the gut of plastic-eating superworms Zophobas atratus.</title>
        <authorList>
            <person name="Yang Y."/>
        </authorList>
    </citation>
    <scope>NUCLEOTIDE SEQUENCE [LARGE SCALE GENOMIC DNA]</scope>
    <source>
        <strain evidence="11">BIT-B35</strain>
    </source>
</reference>
<comment type="caution">
    <text evidence="10">The sequence shown here is derived from an EMBL/GenBank/DDBJ whole genome shotgun (WGS) entry which is preliminary data.</text>
</comment>
<dbReference type="EMBL" id="WMJZ01000005">
    <property type="protein sequence ID" value="MTH45713.1"/>
    <property type="molecule type" value="Genomic_DNA"/>
</dbReference>
<dbReference type="Proteomes" id="UP000477739">
    <property type="component" value="Unassembled WGS sequence"/>
</dbReference>
<keyword evidence="3" id="KW-0813">Transport</keyword>
<dbReference type="PANTHER" id="PTHR30026">
    <property type="entry name" value="OUTER MEMBRANE PROTEIN TOLC"/>
    <property type="match status" value="1"/>
</dbReference>
<feature type="coiled-coil region" evidence="8">
    <location>
        <begin position="147"/>
        <end position="198"/>
    </location>
</feature>
<evidence type="ECO:0000256" key="7">
    <source>
        <dbReference type="ARBA" id="ARBA00023237"/>
    </source>
</evidence>
<keyword evidence="8" id="KW-0175">Coiled coil</keyword>
<feature type="chain" id="PRO_5027022421" evidence="9">
    <location>
        <begin position="23"/>
        <end position="443"/>
    </location>
</feature>
<dbReference type="GO" id="GO:0015288">
    <property type="term" value="F:porin activity"/>
    <property type="evidence" value="ECO:0007669"/>
    <property type="project" value="TreeGrafter"/>
</dbReference>
<dbReference type="GO" id="GO:1990281">
    <property type="term" value="C:efflux pump complex"/>
    <property type="evidence" value="ECO:0007669"/>
    <property type="project" value="TreeGrafter"/>
</dbReference>